<dbReference type="EMBL" id="SOZE01000004">
    <property type="protein sequence ID" value="TFF39262.1"/>
    <property type="molecule type" value="Genomic_DNA"/>
</dbReference>
<feature type="transmembrane region" description="Helical" evidence="6">
    <location>
        <begin position="132"/>
        <end position="151"/>
    </location>
</feature>
<dbReference type="InterPro" id="IPR037185">
    <property type="entry name" value="EmrE-like"/>
</dbReference>
<name>A0A4Y8SK69_9SPHI</name>
<dbReference type="AlphaFoldDB" id="A0A4Y8SK69"/>
<keyword evidence="3 6" id="KW-0812">Transmembrane</keyword>
<dbReference type="OrthoDB" id="9812547at2"/>
<feature type="transmembrane region" description="Helical" evidence="6">
    <location>
        <begin position="264"/>
        <end position="279"/>
    </location>
</feature>
<dbReference type="GO" id="GO:0016020">
    <property type="term" value="C:membrane"/>
    <property type="evidence" value="ECO:0007669"/>
    <property type="project" value="UniProtKB-SubCell"/>
</dbReference>
<evidence type="ECO:0000259" key="7">
    <source>
        <dbReference type="Pfam" id="PF00892"/>
    </source>
</evidence>
<feature type="transmembrane region" description="Helical" evidence="6">
    <location>
        <begin position="285"/>
        <end position="303"/>
    </location>
</feature>
<protein>
    <submittedName>
        <fullName evidence="8">EamA family transporter</fullName>
    </submittedName>
</protein>
<feature type="transmembrane region" description="Helical" evidence="6">
    <location>
        <begin position="38"/>
        <end position="61"/>
    </location>
</feature>
<feature type="transmembrane region" description="Helical" evidence="6">
    <location>
        <begin position="233"/>
        <end position="252"/>
    </location>
</feature>
<reference evidence="8 9" key="1">
    <citation type="journal article" date="2017" name="Int. J. Syst. Evol. Microbiol.">
        <title>Mucilaginibacterpsychrotolerans sp. nov., isolated from peatlands.</title>
        <authorList>
            <person name="Deng Y."/>
            <person name="Shen L."/>
            <person name="Xu B."/>
            <person name="Liu Y."/>
            <person name="Gu Z."/>
            <person name="Liu H."/>
            <person name="Zhou Y."/>
        </authorList>
    </citation>
    <scope>NUCLEOTIDE SEQUENCE [LARGE SCALE GENOMIC DNA]</scope>
    <source>
        <strain evidence="8 9">NH7-4</strain>
    </source>
</reference>
<dbReference type="Pfam" id="PF00892">
    <property type="entry name" value="EamA"/>
    <property type="match status" value="2"/>
</dbReference>
<feature type="transmembrane region" description="Helical" evidence="6">
    <location>
        <begin position="73"/>
        <end position="94"/>
    </location>
</feature>
<keyword evidence="4 6" id="KW-1133">Transmembrane helix</keyword>
<dbReference type="RefSeq" id="WP_133227673.1">
    <property type="nucleotide sequence ID" value="NZ_SOZE01000004.1"/>
</dbReference>
<comment type="caution">
    <text evidence="8">The sequence shown here is derived from an EMBL/GenBank/DDBJ whole genome shotgun (WGS) entry which is preliminary data.</text>
</comment>
<feature type="domain" description="EamA" evidence="7">
    <location>
        <begin position="15"/>
        <end position="146"/>
    </location>
</feature>
<accession>A0A4Y8SK69</accession>
<keyword evidence="5 6" id="KW-0472">Membrane</keyword>
<comment type="similarity">
    <text evidence="2">Belongs to the EamA transporter family.</text>
</comment>
<feature type="transmembrane region" description="Helical" evidence="6">
    <location>
        <begin position="163"/>
        <end position="182"/>
    </location>
</feature>
<dbReference type="SUPFAM" id="SSF103481">
    <property type="entry name" value="Multidrug resistance efflux transporter EmrE"/>
    <property type="match status" value="2"/>
</dbReference>
<organism evidence="8 9">
    <name type="scientific">Mucilaginibacter psychrotolerans</name>
    <dbReference type="NCBI Taxonomy" id="1524096"/>
    <lineage>
        <taxon>Bacteria</taxon>
        <taxon>Pseudomonadati</taxon>
        <taxon>Bacteroidota</taxon>
        <taxon>Sphingobacteriia</taxon>
        <taxon>Sphingobacteriales</taxon>
        <taxon>Sphingobacteriaceae</taxon>
        <taxon>Mucilaginibacter</taxon>
    </lineage>
</organism>
<dbReference type="PANTHER" id="PTHR32322:SF2">
    <property type="entry name" value="EAMA DOMAIN-CONTAINING PROTEIN"/>
    <property type="match status" value="1"/>
</dbReference>
<evidence type="ECO:0000256" key="1">
    <source>
        <dbReference type="ARBA" id="ARBA00004141"/>
    </source>
</evidence>
<feature type="transmembrane region" description="Helical" evidence="6">
    <location>
        <begin position="194"/>
        <end position="213"/>
    </location>
</feature>
<comment type="subcellular location">
    <subcellularLocation>
        <location evidence="1">Membrane</location>
        <topology evidence="1">Multi-pass membrane protein</topology>
    </subcellularLocation>
</comment>
<evidence type="ECO:0000256" key="4">
    <source>
        <dbReference type="ARBA" id="ARBA00022989"/>
    </source>
</evidence>
<feature type="transmembrane region" description="Helical" evidence="6">
    <location>
        <begin position="12"/>
        <end position="32"/>
    </location>
</feature>
<dbReference type="Proteomes" id="UP000297540">
    <property type="component" value="Unassembled WGS sequence"/>
</dbReference>
<evidence type="ECO:0000313" key="9">
    <source>
        <dbReference type="Proteomes" id="UP000297540"/>
    </source>
</evidence>
<evidence type="ECO:0000256" key="6">
    <source>
        <dbReference type="SAM" id="Phobius"/>
    </source>
</evidence>
<evidence type="ECO:0000313" key="8">
    <source>
        <dbReference type="EMBL" id="TFF39262.1"/>
    </source>
</evidence>
<dbReference type="PANTHER" id="PTHR32322">
    <property type="entry name" value="INNER MEMBRANE TRANSPORTER"/>
    <property type="match status" value="1"/>
</dbReference>
<proteinExistence type="inferred from homology"/>
<feature type="transmembrane region" description="Helical" evidence="6">
    <location>
        <begin position="100"/>
        <end position="120"/>
    </location>
</feature>
<feature type="domain" description="EamA" evidence="7">
    <location>
        <begin position="164"/>
        <end position="302"/>
    </location>
</feature>
<evidence type="ECO:0000256" key="5">
    <source>
        <dbReference type="ARBA" id="ARBA00023136"/>
    </source>
</evidence>
<evidence type="ECO:0000256" key="2">
    <source>
        <dbReference type="ARBA" id="ARBA00007362"/>
    </source>
</evidence>
<evidence type="ECO:0000256" key="3">
    <source>
        <dbReference type="ARBA" id="ARBA00022692"/>
    </source>
</evidence>
<dbReference type="InterPro" id="IPR050638">
    <property type="entry name" value="AA-Vitamin_Transporters"/>
</dbReference>
<gene>
    <name evidence="8" type="ORF">E2R66_06485</name>
</gene>
<keyword evidence="9" id="KW-1185">Reference proteome</keyword>
<sequence length="334" mass="36069">METKVTGKPSTLLVVIAFAAVYVVWGSTYFFIQMALHGIPPMIMGAIRFIAAGILLLSWCYLKGDRIFDKATIKASGISGLLTLFVATGIVIWVEKFIPSAMVAIMVSANPIWFVVLDRANWKVNLKSRSTIWGLIIGFGGVVLLFGEAFSKSIAGGLDTKHLVGLLLLIVGPIAWSVGSLYSKKTATGAPARVNTSWQMLVAGIAFIPVGFIDNEYATFHISAVPLQAWMAVLYLIFFGSIAAFSAYVWLLQVRPATQVSTHSYVNPVIAVLLGVLFAGEIISWLQIIGLVIILLSVLLVNLSKYSFGKPKVVKVDEPLPIKGEPVLPGKLCA</sequence>
<dbReference type="InterPro" id="IPR000620">
    <property type="entry name" value="EamA_dom"/>
</dbReference>